<name>A0A2N5W346_9BASI</name>
<reference evidence="2 3" key="1">
    <citation type="submission" date="2017-11" db="EMBL/GenBank/DDBJ databases">
        <title>De novo assembly and phasing of dikaryotic genomes from two isolates of Puccinia coronata f. sp. avenae, the causal agent of oat crown rust.</title>
        <authorList>
            <person name="Miller M.E."/>
            <person name="Zhang Y."/>
            <person name="Omidvar V."/>
            <person name="Sperschneider J."/>
            <person name="Schwessinger B."/>
            <person name="Raley C."/>
            <person name="Palmer J.M."/>
            <person name="Garnica D."/>
            <person name="Upadhyaya N."/>
            <person name="Rathjen J."/>
            <person name="Taylor J.M."/>
            <person name="Park R.F."/>
            <person name="Dodds P.N."/>
            <person name="Hirsch C.D."/>
            <person name="Kianian S.F."/>
            <person name="Figueroa M."/>
        </authorList>
    </citation>
    <scope>NUCLEOTIDE SEQUENCE [LARGE SCALE GENOMIC DNA]</scope>
    <source>
        <strain evidence="2">12NC29</strain>
    </source>
</reference>
<comment type="caution">
    <text evidence="2">The sequence shown here is derived from an EMBL/GenBank/DDBJ whole genome shotgun (WGS) entry which is preliminary data.</text>
</comment>
<dbReference type="Proteomes" id="UP000235388">
    <property type="component" value="Unassembled WGS sequence"/>
</dbReference>
<organism evidence="2 3">
    <name type="scientific">Puccinia coronata f. sp. avenae</name>
    <dbReference type="NCBI Taxonomy" id="200324"/>
    <lineage>
        <taxon>Eukaryota</taxon>
        <taxon>Fungi</taxon>
        <taxon>Dikarya</taxon>
        <taxon>Basidiomycota</taxon>
        <taxon>Pucciniomycotina</taxon>
        <taxon>Pucciniomycetes</taxon>
        <taxon>Pucciniales</taxon>
        <taxon>Pucciniaceae</taxon>
        <taxon>Puccinia</taxon>
    </lineage>
</organism>
<dbReference type="EMBL" id="PGCJ01000018">
    <property type="protein sequence ID" value="PLW56657.1"/>
    <property type="molecule type" value="Genomic_DNA"/>
</dbReference>
<accession>A0A2N5W346</accession>
<protein>
    <submittedName>
        <fullName evidence="2">Uncharacterized protein</fullName>
    </submittedName>
</protein>
<feature type="region of interest" description="Disordered" evidence="1">
    <location>
        <begin position="31"/>
        <end position="51"/>
    </location>
</feature>
<evidence type="ECO:0000313" key="3">
    <source>
        <dbReference type="Proteomes" id="UP000235388"/>
    </source>
</evidence>
<keyword evidence="3" id="KW-1185">Reference proteome</keyword>
<evidence type="ECO:0000256" key="1">
    <source>
        <dbReference type="SAM" id="MobiDB-lite"/>
    </source>
</evidence>
<proteinExistence type="predicted"/>
<dbReference type="AlphaFoldDB" id="A0A2N5W346"/>
<gene>
    <name evidence="2" type="ORF">PCANC_05108</name>
</gene>
<evidence type="ECO:0000313" key="2">
    <source>
        <dbReference type="EMBL" id="PLW56657.1"/>
    </source>
</evidence>
<sequence>MSNHSELVTCPRTARKRPGHLATEFELVSDSLGGTRPSLNRMAASNKNSDAAIQARLSGSVDTARK</sequence>